<feature type="region of interest" description="Disordered" evidence="1">
    <location>
        <begin position="54"/>
        <end position="80"/>
    </location>
</feature>
<dbReference type="Pfam" id="PF12840">
    <property type="entry name" value="HTH_20"/>
    <property type="match status" value="1"/>
</dbReference>
<dbReference type="Gene3D" id="1.10.10.10">
    <property type="entry name" value="Winged helix-like DNA-binding domain superfamily/Winged helix DNA-binding domain"/>
    <property type="match status" value="1"/>
</dbReference>
<dbReference type="InterPro" id="IPR011991">
    <property type="entry name" value="ArsR-like_HTH"/>
</dbReference>
<dbReference type="RefSeq" id="WP_106252407.1">
    <property type="nucleotide sequence ID" value="NZ_PVZC01000010.1"/>
</dbReference>
<dbReference type="OrthoDB" id="7945987at2"/>
<dbReference type="InterPro" id="IPR036390">
    <property type="entry name" value="WH_DNA-bd_sf"/>
</dbReference>
<dbReference type="GO" id="GO:0003677">
    <property type="term" value="F:DNA binding"/>
    <property type="evidence" value="ECO:0007669"/>
    <property type="project" value="UniProtKB-KW"/>
</dbReference>
<feature type="region of interest" description="Disordered" evidence="1">
    <location>
        <begin position="160"/>
        <end position="184"/>
    </location>
</feature>
<dbReference type="EMBL" id="PVZC01000010">
    <property type="protein sequence ID" value="PRX92296.1"/>
    <property type="molecule type" value="Genomic_DNA"/>
</dbReference>
<keyword evidence="3" id="KW-1185">Reference proteome</keyword>
<gene>
    <name evidence="2" type="ORF">CLV72_11056</name>
</gene>
<dbReference type="CDD" id="cd00090">
    <property type="entry name" value="HTH_ARSR"/>
    <property type="match status" value="1"/>
</dbReference>
<evidence type="ECO:0000256" key="1">
    <source>
        <dbReference type="SAM" id="MobiDB-lite"/>
    </source>
</evidence>
<reference evidence="2 3" key="1">
    <citation type="submission" date="2018-03" db="EMBL/GenBank/DDBJ databases">
        <title>Genomic Encyclopedia of Archaeal and Bacterial Type Strains, Phase II (KMG-II): from individual species to whole genera.</title>
        <authorList>
            <person name="Goeker M."/>
        </authorList>
    </citation>
    <scope>NUCLEOTIDE SEQUENCE [LARGE SCALE GENOMIC DNA]</scope>
    <source>
        <strain evidence="2 3">DSM 45601</strain>
    </source>
</reference>
<dbReference type="Proteomes" id="UP000237846">
    <property type="component" value="Unassembled WGS sequence"/>
</dbReference>
<name>A0A2T0PU87_9ACTN</name>
<evidence type="ECO:0000313" key="2">
    <source>
        <dbReference type="EMBL" id="PRX92296.1"/>
    </source>
</evidence>
<sequence>MDDGADLGHPLRAALMELLRAQPTLTSTEAARRLGESSGACSFHLRQLARAGHIEDAGPARGRARPWRLRTGPPPEPDPGFGRLARQLEDEGYQRWLALRPTAPHPWRRDEAFSEVVHLTPDELHQVADAVRALLAPLRERPAPPGAAPVGVVARLFPLLPEPATDPAPRAARPHDTGAPDGDT</sequence>
<protein>
    <submittedName>
        <fullName evidence="2">DNA-binding transcriptional ArsR family regulator</fullName>
    </submittedName>
</protein>
<accession>A0A2T0PU87</accession>
<dbReference type="InterPro" id="IPR036388">
    <property type="entry name" value="WH-like_DNA-bd_sf"/>
</dbReference>
<dbReference type="SUPFAM" id="SSF46785">
    <property type="entry name" value="Winged helix' DNA-binding domain"/>
    <property type="match status" value="1"/>
</dbReference>
<comment type="caution">
    <text evidence="2">The sequence shown here is derived from an EMBL/GenBank/DDBJ whole genome shotgun (WGS) entry which is preliminary data.</text>
</comment>
<dbReference type="AlphaFoldDB" id="A0A2T0PU87"/>
<proteinExistence type="predicted"/>
<keyword evidence="2" id="KW-0238">DNA-binding</keyword>
<evidence type="ECO:0000313" key="3">
    <source>
        <dbReference type="Proteomes" id="UP000237846"/>
    </source>
</evidence>
<organism evidence="2 3">
    <name type="scientific">Allonocardiopsis opalescens</name>
    <dbReference type="NCBI Taxonomy" id="1144618"/>
    <lineage>
        <taxon>Bacteria</taxon>
        <taxon>Bacillati</taxon>
        <taxon>Actinomycetota</taxon>
        <taxon>Actinomycetes</taxon>
        <taxon>Streptosporangiales</taxon>
        <taxon>Allonocardiopsis</taxon>
    </lineage>
</organism>